<evidence type="ECO:0000259" key="2">
    <source>
        <dbReference type="Pfam" id="PF00668"/>
    </source>
</evidence>
<name>A0ABU7RYR9_9ACTN</name>
<protein>
    <submittedName>
        <fullName evidence="3">Condensation domain-containing protein</fullName>
    </submittedName>
</protein>
<dbReference type="Gene3D" id="3.30.559.30">
    <property type="entry name" value="Nonribosomal peptide synthetase, condensation domain"/>
    <property type="match status" value="1"/>
</dbReference>
<feature type="region of interest" description="Disordered" evidence="1">
    <location>
        <begin position="191"/>
        <end position="214"/>
    </location>
</feature>
<reference evidence="3 4" key="1">
    <citation type="submission" date="2024-01" db="EMBL/GenBank/DDBJ databases">
        <title>Genome insights into Plantactinospora sonchi sp. nov.</title>
        <authorList>
            <person name="Wang L."/>
        </authorList>
    </citation>
    <scope>NUCLEOTIDE SEQUENCE [LARGE SCALE GENOMIC DNA]</scope>
    <source>
        <strain evidence="3 4">NEAU-QY2</strain>
    </source>
</reference>
<dbReference type="Pfam" id="PF00668">
    <property type="entry name" value="Condensation"/>
    <property type="match status" value="1"/>
</dbReference>
<dbReference type="SUPFAM" id="SSF52777">
    <property type="entry name" value="CoA-dependent acyltransferases"/>
    <property type="match status" value="2"/>
</dbReference>
<dbReference type="PANTHER" id="PTHR45527:SF1">
    <property type="entry name" value="FATTY ACID SYNTHASE"/>
    <property type="match status" value="1"/>
</dbReference>
<evidence type="ECO:0000256" key="1">
    <source>
        <dbReference type="SAM" id="MobiDB-lite"/>
    </source>
</evidence>
<dbReference type="InterPro" id="IPR001242">
    <property type="entry name" value="Condensation_dom"/>
</dbReference>
<proteinExistence type="predicted"/>
<evidence type="ECO:0000313" key="3">
    <source>
        <dbReference type="EMBL" id="MEE6261673.1"/>
    </source>
</evidence>
<dbReference type="PANTHER" id="PTHR45527">
    <property type="entry name" value="NONRIBOSOMAL PEPTIDE SYNTHETASE"/>
    <property type="match status" value="1"/>
</dbReference>
<comment type="caution">
    <text evidence="3">The sequence shown here is derived from an EMBL/GenBank/DDBJ whole genome shotgun (WGS) entry which is preliminary data.</text>
</comment>
<sequence>MGIRPIDLVPPPDDAPPAVKLTPVDRLPVRFTGDRDGTGPTTLGQANMLNWIAKEKPYGRFAAGPLELPPGATLTDVVAAVEVLLARHEALRTLFPADGRTQRVLRSGELAVDVFTADEEADPQVLVNELIRILRGEEFDLTVMLPVRVAVTVAEGVPTAAAVVYSHVVVDLPSMVMLGRQFTELAADPARRQVGPRGHQPLDQAAAERSDRGRRRAEEALRYWERLFATMPQNLYAVPPAPDGPGGSSSSWLWSRAAALALPHIAARTGASTSMAVLAAVCAVLSQRTGHRLIVMPTLCSNRYERRLRDFVGPLATDSLVSVEVTCDGFDDLVRRAGTAVLRANRYPAGSPEQMKRLEARVNDERGTHYARHCTFNDSSAAVGPDHQQAGPTEADPTEARRAMAETTVVPRPWGEILALLAFRLLEKQGQLILGVLTADRHRITDAESELLLMAVERLLVEAAVGDVALDRLGEVTGLRPLPRGADWRLVGSSWVQLSEVQRLLDDALPGSAGRVFAVPDERGDPQLVAYLAGGRPSTPRQAHLACLARLPGRDTAMTPQRYVLCARAPEDPTDLSAWQRAEVRHAGDGRAEVRQAGDGREGARR</sequence>
<dbReference type="Gene3D" id="3.30.559.10">
    <property type="entry name" value="Chloramphenicol acetyltransferase-like domain"/>
    <property type="match status" value="1"/>
</dbReference>
<dbReference type="InterPro" id="IPR023213">
    <property type="entry name" value="CAT-like_dom_sf"/>
</dbReference>
<feature type="domain" description="Condensation" evidence="2">
    <location>
        <begin position="71"/>
        <end position="347"/>
    </location>
</feature>
<keyword evidence="4" id="KW-1185">Reference proteome</keyword>
<dbReference type="EMBL" id="JAZGQK010000021">
    <property type="protein sequence ID" value="MEE6261673.1"/>
    <property type="molecule type" value="Genomic_DNA"/>
</dbReference>
<feature type="region of interest" description="Disordered" evidence="1">
    <location>
        <begin position="584"/>
        <end position="606"/>
    </location>
</feature>
<organism evidence="3 4">
    <name type="scientific">Plantactinospora sonchi</name>
    <dbReference type="NCBI Taxonomy" id="1544735"/>
    <lineage>
        <taxon>Bacteria</taxon>
        <taxon>Bacillati</taxon>
        <taxon>Actinomycetota</taxon>
        <taxon>Actinomycetes</taxon>
        <taxon>Micromonosporales</taxon>
        <taxon>Micromonosporaceae</taxon>
        <taxon>Plantactinospora</taxon>
    </lineage>
</organism>
<accession>A0ABU7RYR9</accession>
<dbReference type="Proteomes" id="UP001332243">
    <property type="component" value="Unassembled WGS sequence"/>
</dbReference>
<evidence type="ECO:0000313" key="4">
    <source>
        <dbReference type="Proteomes" id="UP001332243"/>
    </source>
</evidence>
<gene>
    <name evidence="3" type="ORF">V1633_24625</name>
</gene>
<dbReference type="RefSeq" id="WP_331216751.1">
    <property type="nucleotide sequence ID" value="NZ_JAZGQK010000021.1"/>
</dbReference>